<organism evidence="8">
    <name type="scientific">Erythrolobus australicus</name>
    <dbReference type="NCBI Taxonomy" id="1077150"/>
    <lineage>
        <taxon>Eukaryota</taxon>
        <taxon>Rhodophyta</taxon>
        <taxon>Bangiophyceae</taxon>
        <taxon>Porphyridiales</taxon>
        <taxon>Porphyridiaceae</taxon>
        <taxon>Erythrolobus</taxon>
    </lineage>
</organism>
<dbReference type="NCBIfam" id="NF009204">
    <property type="entry name" value="PRK12552.1"/>
    <property type="match status" value="1"/>
</dbReference>
<dbReference type="InterPro" id="IPR033135">
    <property type="entry name" value="ClpP_His_AS"/>
</dbReference>
<keyword evidence="4" id="KW-0720">Serine protease</keyword>
<evidence type="ECO:0000256" key="5">
    <source>
        <dbReference type="ARBA" id="ARBA00034021"/>
    </source>
</evidence>
<dbReference type="PANTHER" id="PTHR10381">
    <property type="entry name" value="ATP-DEPENDENT CLP PROTEASE PROTEOLYTIC SUBUNIT"/>
    <property type="match status" value="1"/>
</dbReference>
<evidence type="ECO:0000256" key="7">
    <source>
        <dbReference type="RuleBase" id="RU003567"/>
    </source>
</evidence>
<gene>
    <name evidence="8" type="ORF">EAUS1353_LOCUS2731</name>
</gene>
<comment type="catalytic activity">
    <reaction evidence="5 6">
        <text>Hydrolysis of proteins to small peptides in the presence of ATP and magnesium. alpha-casein is the usual test substrate. In the absence of ATP, only oligopeptides shorter than five residues are hydrolyzed (such as succinyl-Leu-Tyr-|-NHMec, and Leu-Tyr-Leu-|-Tyr-Trp, in which cleavage of the -Tyr-|-Leu- and -Tyr-|-Trp bonds also occurs).</text>
        <dbReference type="EC" id="3.4.21.92"/>
    </reaction>
</comment>
<evidence type="ECO:0000256" key="3">
    <source>
        <dbReference type="ARBA" id="ARBA00022801"/>
    </source>
</evidence>
<dbReference type="SUPFAM" id="SSF52096">
    <property type="entry name" value="ClpP/crotonase"/>
    <property type="match status" value="1"/>
</dbReference>
<name>A0A7S1TPJ3_9RHOD</name>
<reference evidence="8" key="1">
    <citation type="submission" date="2021-01" db="EMBL/GenBank/DDBJ databases">
        <authorList>
            <person name="Corre E."/>
            <person name="Pelletier E."/>
            <person name="Niang G."/>
            <person name="Scheremetjew M."/>
            <person name="Finn R."/>
            <person name="Kale V."/>
            <person name="Holt S."/>
            <person name="Cochrane G."/>
            <person name="Meng A."/>
            <person name="Brown T."/>
            <person name="Cohen L."/>
        </authorList>
    </citation>
    <scope>NUCLEOTIDE SEQUENCE</scope>
    <source>
        <strain evidence="8">CCMP3124</strain>
    </source>
</reference>
<sequence>MEGCFVGGVPGARLGAVAARPRAAVAAGATTKANAKARSSRRCGEVVRAMQTGVSSYEGARLGPPPDLPSLLLHNRIVYIGMPLVPAVTELIIAELLYLQYNDADKPIYMYLNSTGTTNPDGSSAGFETEAFAIADTMNYIKPPVHTICIGQAFGTAAMLLASGEKGNRAALPNATVMIHQPRSSARGQAEDIAIKAREVLLNRRVTMEIIAERCGKDLDIVMHDAARTRYLSAAEAVNYGVIDKVLESPKDLPSPAPTFLSALG</sequence>
<dbReference type="Gene3D" id="3.90.226.10">
    <property type="entry name" value="2-enoyl-CoA Hydratase, Chain A, domain 1"/>
    <property type="match status" value="1"/>
</dbReference>
<keyword evidence="2" id="KW-0645">Protease</keyword>
<dbReference type="GO" id="GO:0051117">
    <property type="term" value="F:ATPase binding"/>
    <property type="evidence" value="ECO:0007669"/>
    <property type="project" value="TreeGrafter"/>
</dbReference>
<feature type="active site" evidence="6">
    <location>
        <position position="180"/>
    </location>
</feature>
<comment type="similarity">
    <text evidence="1 7">Belongs to the peptidase S14 family.</text>
</comment>
<dbReference type="AlphaFoldDB" id="A0A7S1TPJ3"/>
<evidence type="ECO:0000256" key="1">
    <source>
        <dbReference type="ARBA" id="ARBA00007039"/>
    </source>
</evidence>
<accession>A0A7S1TPJ3</accession>
<dbReference type="GO" id="GO:0004176">
    <property type="term" value="F:ATP-dependent peptidase activity"/>
    <property type="evidence" value="ECO:0007669"/>
    <property type="project" value="InterPro"/>
</dbReference>
<dbReference type="InterPro" id="IPR029045">
    <property type="entry name" value="ClpP/crotonase-like_dom_sf"/>
</dbReference>
<dbReference type="InterPro" id="IPR023562">
    <property type="entry name" value="ClpP/TepA"/>
</dbReference>
<dbReference type="PANTHER" id="PTHR10381:SF6">
    <property type="entry name" value="ATP-DEPENDENT CLP PROTEASE PROTEOLYTIC SUBUNIT-RELATED PROTEIN 3, CHLOROPLASTIC"/>
    <property type="match status" value="1"/>
</dbReference>
<evidence type="ECO:0000256" key="4">
    <source>
        <dbReference type="ARBA" id="ARBA00022825"/>
    </source>
</evidence>
<dbReference type="GO" id="GO:0004252">
    <property type="term" value="F:serine-type endopeptidase activity"/>
    <property type="evidence" value="ECO:0007669"/>
    <property type="project" value="UniProtKB-EC"/>
</dbReference>
<evidence type="ECO:0000256" key="6">
    <source>
        <dbReference type="PROSITE-ProRule" id="PRU10086"/>
    </source>
</evidence>
<keyword evidence="3" id="KW-0378">Hydrolase</keyword>
<dbReference type="GO" id="GO:0009368">
    <property type="term" value="C:endopeptidase Clp complex"/>
    <property type="evidence" value="ECO:0007669"/>
    <property type="project" value="TreeGrafter"/>
</dbReference>
<protein>
    <recommendedName>
        <fullName evidence="7">ATP-dependent Clp protease proteolytic subunit</fullName>
    </recommendedName>
</protein>
<dbReference type="InterPro" id="IPR001907">
    <property type="entry name" value="ClpP"/>
</dbReference>
<dbReference type="GO" id="GO:0006515">
    <property type="term" value="P:protein quality control for misfolded or incompletely synthesized proteins"/>
    <property type="evidence" value="ECO:0007669"/>
    <property type="project" value="TreeGrafter"/>
</dbReference>
<evidence type="ECO:0000313" key="8">
    <source>
        <dbReference type="EMBL" id="CAD9240991.1"/>
    </source>
</evidence>
<evidence type="ECO:0000256" key="2">
    <source>
        <dbReference type="ARBA" id="ARBA00022670"/>
    </source>
</evidence>
<dbReference type="Pfam" id="PF00574">
    <property type="entry name" value="CLP_protease"/>
    <property type="match status" value="1"/>
</dbReference>
<proteinExistence type="inferred from homology"/>
<dbReference type="PROSITE" id="PS00382">
    <property type="entry name" value="CLP_PROTEASE_HIS"/>
    <property type="match status" value="1"/>
</dbReference>
<dbReference type="EMBL" id="HBGI01004251">
    <property type="protein sequence ID" value="CAD9240991.1"/>
    <property type="molecule type" value="Transcribed_RNA"/>
</dbReference>
<dbReference type="PRINTS" id="PR00127">
    <property type="entry name" value="CLPPROTEASEP"/>
</dbReference>
<dbReference type="CDD" id="cd07017">
    <property type="entry name" value="S14_ClpP_2"/>
    <property type="match status" value="1"/>
</dbReference>